<dbReference type="GO" id="GO:0000155">
    <property type="term" value="F:phosphorelay sensor kinase activity"/>
    <property type="evidence" value="ECO:0007669"/>
    <property type="project" value="InterPro"/>
</dbReference>
<dbReference type="PROSITE" id="PS50109">
    <property type="entry name" value="HIS_KIN"/>
    <property type="match status" value="1"/>
</dbReference>
<dbReference type="SUPFAM" id="SSF47384">
    <property type="entry name" value="Homodimeric domain of signal transducing histidine kinase"/>
    <property type="match status" value="1"/>
</dbReference>
<protein>
    <recommendedName>
        <fullName evidence="3">histidine kinase</fullName>
        <ecNumber evidence="3">2.7.13.3</ecNumber>
    </recommendedName>
</protein>
<gene>
    <name evidence="14" type="primary">phoQ_1</name>
    <name evidence="14" type="ORF">IMCC3135_11020</name>
</gene>
<dbReference type="Gene3D" id="1.10.287.130">
    <property type="match status" value="1"/>
</dbReference>
<reference evidence="14 15" key="1">
    <citation type="submission" date="2016-12" db="EMBL/GenBank/DDBJ databases">
        <authorList>
            <person name="Song W.-J."/>
            <person name="Kurnit D.M."/>
        </authorList>
    </citation>
    <scope>NUCLEOTIDE SEQUENCE [LARGE SCALE GENOMIC DNA]</scope>
    <source>
        <strain evidence="14 15">IMCC3135</strain>
    </source>
</reference>
<evidence type="ECO:0000256" key="9">
    <source>
        <dbReference type="ARBA" id="ARBA00023012"/>
    </source>
</evidence>
<dbReference type="InterPro" id="IPR003594">
    <property type="entry name" value="HATPase_dom"/>
</dbReference>
<dbReference type="SUPFAM" id="SSF55874">
    <property type="entry name" value="ATPase domain of HSP90 chaperone/DNA topoisomerase II/histidine kinase"/>
    <property type="match status" value="1"/>
</dbReference>
<feature type="domain" description="Histidine kinase" evidence="12">
    <location>
        <begin position="241"/>
        <end position="442"/>
    </location>
</feature>
<keyword evidence="6 11" id="KW-0812">Transmembrane</keyword>
<dbReference type="PROSITE" id="PS50885">
    <property type="entry name" value="HAMP"/>
    <property type="match status" value="1"/>
</dbReference>
<keyword evidence="15" id="KW-1185">Reference proteome</keyword>
<keyword evidence="7 14" id="KW-0418">Kinase</keyword>
<dbReference type="InterPro" id="IPR003660">
    <property type="entry name" value="HAMP_dom"/>
</dbReference>
<evidence type="ECO:0000256" key="2">
    <source>
        <dbReference type="ARBA" id="ARBA00004370"/>
    </source>
</evidence>
<proteinExistence type="predicted"/>
<evidence type="ECO:0000256" key="10">
    <source>
        <dbReference type="ARBA" id="ARBA00023136"/>
    </source>
</evidence>
<evidence type="ECO:0000259" key="13">
    <source>
        <dbReference type="PROSITE" id="PS50885"/>
    </source>
</evidence>
<dbReference type="InterPro" id="IPR036890">
    <property type="entry name" value="HATPase_C_sf"/>
</dbReference>
<keyword evidence="10 11" id="KW-0472">Membrane</keyword>
<dbReference type="Gene3D" id="3.30.565.10">
    <property type="entry name" value="Histidine kinase-like ATPase, C-terminal domain"/>
    <property type="match status" value="1"/>
</dbReference>
<dbReference type="InterPro" id="IPR004358">
    <property type="entry name" value="Sig_transdc_His_kin-like_C"/>
</dbReference>
<keyword evidence="5 14" id="KW-0808">Transferase</keyword>
<keyword evidence="4" id="KW-0597">Phosphoprotein</keyword>
<comment type="subcellular location">
    <subcellularLocation>
        <location evidence="2">Membrane</location>
    </subcellularLocation>
</comment>
<dbReference type="InterPro" id="IPR050428">
    <property type="entry name" value="TCS_sensor_his_kinase"/>
</dbReference>
<evidence type="ECO:0000259" key="12">
    <source>
        <dbReference type="PROSITE" id="PS50109"/>
    </source>
</evidence>
<dbReference type="PANTHER" id="PTHR45436:SF5">
    <property type="entry name" value="SENSOR HISTIDINE KINASE TRCS"/>
    <property type="match status" value="1"/>
</dbReference>
<sequence length="446" mass="49662">MNSLERSLQIGLIGSLCVILFVFWWTATLSSRMLTERFVFGRLAVKASNIESILEFSDVPEPSVQLGRYKLDPAYGLPASGHYFVVRTDDRLLMSRSAWEQFFEVPVLVPGEKRLLRTTGVSGEALLLWYGGFSEGGQEFTIAVAENVSPIKAKLQVFQWFSAIVAFVLLVGMLSVQRLIVKHSVDKLETIQRDMQRLEHGQAVSLSEDVPDEVLPLVREFNRLLRRYDQRLRQSRNAAGNLAHSLKGPLNLLLRCTESTHIGRAEQTLIGQNAESIRQLIESELKRARLAGRGTVGQRFVVDEELPALIGLLEQVYSDKTVDVRYNIGPGVELVHDRQDMLELIGNLLDNAVKWSRSVVIINLRSADGILMDVEDDGPGCSPEELGRLTERGVRIDESVAGHGLGLSIVKDIVDSYEGRLELATSARLGGLRASVYLPSRSLSRD</sequence>
<evidence type="ECO:0000256" key="1">
    <source>
        <dbReference type="ARBA" id="ARBA00000085"/>
    </source>
</evidence>
<dbReference type="EC" id="2.7.13.3" evidence="3"/>
<keyword evidence="8 11" id="KW-1133">Transmembrane helix</keyword>
<evidence type="ECO:0000313" key="14">
    <source>
        <dbReference type="EMBL" id="ASJ72296.1"/>
    </source>
</evidence>
<organism evidence="14 15">
    <name type="scientific">Granulosicoccus antarcticus IMCC3135</name>
    <dbReference type="NCBI Taxonomy" id="1192854"/>
    <lineage>
        <taxon>Bacteria</taxon>
        <taxon>Pseudomonadati</taxon>
        <taxon>Pseudomonadota</taxon>
        <taxon>Gammaproteobacteria</taxon>
        <taxon>Chromatiales</taxon>
        <taxon>Granulosicoccaceae</taxon>
        <taxon>Granulosicoccus</taxon>
    </lineage>
</organism>
<dbReference type="Pfam" id="PF02518">
    <property type="entry name" value="HATPase_c"/>
    <property type="match status" value="1"/>
</dbReference>
<name>A0A2Z2NLT4_9GAMM</name>
<feature type="domain" description="HAMP" evidence="13">
    <location>
        <begin position="182"/>
        <end position="233"/>
    </location>
</feature>
<evidence type="ECO:0000256" key="6">
    <source>
        <dbReference type="ARBA" id="ARBA00022692"/>
    </source>
</evidence>
<evidence type="ECO:0000256" key="5">
    <source>
        <dbReference type="ARBA" id="ARBA00022679"/>
    </source>
</evidence>
<comment type="catalytic activity">
    <reaction evidence="1">
        <text>ATP + protein L-histidine = ADP + protein N-phospho-L-histidine.</text>
        <dbReference type="EC" id="2.7.13.3"/>
    </reaction>
</comment>
<keyword evidence="9" id="KW-0902">Two-component regulatory system</keyword>
<dbReference type="InterPro" id="IPR036097">
    <property type="entry name" value="HisK_dim/P_sf"/>
</dbReference>
<evidence type="ECO:0000256" key="3">
    <source>
        <dbReference type="ARBA" id="ARBA00012438"/>
    </source>
</evidence>
<feature type="transmembrane region" description="Helical" evidence="11">
    <location>
        <begin position="6"/>
        <end position="27"/>
    </location>
</feature>
<dbReference type="AlphaFoldDB" id="A0A2Z2NLT4"/>
<evidence type="ECO:0000256" key="11">
    <source>
        <dbReference type="SAM" id="Phobius"/>
    </source>
</evidence>
<dbReference type="SMART" id="SM00387">
    <property type="entry name" value="HATPase_c"/>
    <property type="match status" value="1"/>
</dbReference>
<dbReference type="RefSeq" id="WP_088917618.1">
    <property type="nucleotide sequence ID" value="NZ_CP018632.1"/>
</dbReference>
<evidence type="ECO:0000256" key="4">
    <source>
        <dbReference type="ARBA" id="ARBA00022553"/>
    </source>
</evidence>
<dbReference type="PANTHER" id="PTHR45436">
    <property type="entry name" value="SENSOR HISTIDINE KINASE YKOH"/>
    <property type="match status" value="1"/>
</dbReference>
<dbReference type="GO" id="GO:0005886">
    <property type="term" value="C:plasma membrane"/>
    <property type="evidence" value="ECO:0007669"/>
    <property type="project" value="TreeGrafter"/>
</dbReference>
<evidence type="ECO:0000256" key="8">
    <source>
        <dbReference type="ARBA" id="ARBA00022989"/>
    </source>
</evidence>
<dbReference type="KEGG" id="gai:IMCC3135_11020"/>
<dbReference type="EMBL" id="CP018632">
    <property type="protein sequence ID" value="ASJ72296.1"/>
    <property type="molecule type" value="Genomic_DNA"/>
</dbReference>
<dbReference type="PRINTS" id="PR00344">
    <property type="entry name" value="BCTRLSENSOR"/>
</dbReference>
<dbReference type="Proteomes" id="UP000250079">
    <property type="component" value="Chromosome"/>
</dbReference>
<evidence type="ECO:0000313" key="15">
    <source>
        <dbReference type="Proteomes" id="UP000250079"/>
    </source>
</evidence>
<accession>A0A2Z2NLT4</accession>
<dbReference type="InterPro" id="IPR005467">
    <property type="entry name" value="His_kinase_dom"/>
</dbReference>
<dbReference type="OrthoDB" id="9809567at2"/>
<evidence type="ECO:0000256" key="7">
    <source>
        <dbReference type="ARBA" id="ARBA00022777"/>
    </source>
</evidence>